<evidence type="ECO:0000313" key="1">
    <source>
        <dbReference type="EMBL" id="QDU24969.1"/>
    </source>
</evidence>
<keyword evidence="2" id="KW-1185">Reference proteome</keyword>
<accession>A0A517Y3Z8</accession>
<name>A0A517Y3Z8_9BACT</name>
<dbReference type="AlphaFoldDB" id="A0A517Y3Z8"/>
<gene>
    <name evidence="1" type="ORF">ETAA8_00300</name>
</gene>
<reference evidence="1 2" key="1">
    <citation type="submission" date="2019-02" db="EMBL/GenBank/DDBJ databases">
        <title>Deep-cultivation of Planctomycetes and their phenomic and genomic characterization uncovers novel biology.</title>
        <authorList>
            <person name="Wiegand S."/>
            <person name="Jogler M."/>
            <person name="Boedeker C."/>
            <person name="Pinto D."/>
            <person name="Vollmers J."/>
            <person name="Rivas-Marin E."/>
            <person name="Kohn T."/>
            <person name="Peeters S.H."/>
            <person name="Heuer A."/>
            <person name="Rast P."/>
            <person name="Oberbeckmann S."/>
            <person name="Bunk B."/>
            <person name="Jeske O."/>
            <person name="Meyerdierks A."/>
            <person name="Storesund J.E."/>
            <person name="Kallscheuer N."/>
            <person name="Luecker S."/>
            <person name="Lage O.M."/>
            <person name="Pohl T."/>
            <person name="Merkel B.J."/>
            <person name="Hornburger P."/>
            <person name="Mueller R.-W."/>
            <person name="Bruemmer F."/>
            <person name="Labrenz M."/>
            <person name="Spormann A.M."/>
            <person name="Op den Camp H."/>
            <person name="Overmann J."/>
            <person name="Amann R."/>
            <person name="Jetten M.S.M."/>
            <person name="Mascher T."/>
            <person name="Medema M.H."/>
            <person name="Devos D.P."/>
            <person name="Kaster A.-K."/>
            <person name="Ovreas L."/>
            <person name="Rohde M."/>
            <person name="Galperin M.Y."/>
            <person name="Jogler C."/>
        </authorList>
    </citation>
    <scope>NUCLEOTIDE SEQUENCE [LARGE SCALE GENOMIC DNA]</scope>
    <source>
        <strain evidence="1 2">ETA_A8</strain>
    </source>
</reference>
<dbReference type="KEGG" id="aagg:ETAA8_00300"/>
<organism evidence="1 2">
    <name type="scientific">Anatilimnocola aggregata</name>
    <dbReference type="NCBI Taxonomy" id="2528021"/>
    <lineage>
        <taxon>Bacteria</taxon>
        <taxon>Pseudomonadati</taxon>
        <taxon>Planctomycetota</taxon>
        <taxon>Planctomycetia</taxon>
        <taxon>Pirellulales</taxon>
        <taxon>Pirellulaceae</taxon>
        <taxon>Anatilimnocola</taxon>
    </lineage>
</organism>
<dbReference type="RefSeq" id="WP_145083097.1">
    <property type="nucleotide sequence ID" value="NZ_CP036274.1"/>
</dbReference>
<dbReference type="Proteomes" id="UP000315017">
    <property type="component" value="Chromosome"/>
</dbReference>
<dbReference type="EMBL" id="CP036274">
    <property type="protein sequence ID" value="QDU24969.1"/>
    <property type="molecule type" value="Genomic_DNA"/>
</dbReference>
<sequence>MKAPKTAGQPVNTLTSTYNSRYHFLTDKYHALSITFSSGRRDAAMFIFGGTLGRALDDVSRRRGDQQHYALLRVTTFSTFVREFSPF</sequence>
<protein>
    <submittedName>
        <fullName evidence="1">Uncharacterized protein</fullName>
    </submittedName>
</protein>
<evidence type="ECO:0000313" key="2">
    <source>
        <dbReference type="Proteomes" id="UP000315017"/>
    </source>
</evidence>
<proteinExistence type="predicted"/>